<dbReference type="Proteomes" id="UP001147695">
    <property type="component" value="Unassembled WGS sequence"/>
</dbReference>
<name>A0A9W9Q4N4_PENBR</name>
<evidence type="ECO:0000313" key="2">
    <source>
        <dbReference type="Proteomes" id="UP001147695"/>
    </source>
</evidence>
<sequence length="254" mass="29145">MDRSHRAYLAGLVGTEITTYAKPEHSLPQQTWVITEHLDECAQSLCQEDVDHGIGTPYTCAKFLCYRKDDPTQKPAFLRIHHQIPIVGTEYSNSTIRARQADSSHSPRELMVFIKLKEENCQVTPALLGYERRKQEPGDIVPGGYSICIVWDKVPGESLTPEYFWSLSRAARDTIRHEFRRVYEEFLPCGIRPRIATLSNLIYDEVSGSIHISGFRRAAYVPVTEWTDDFYVAYRLANPPQPIPGSRDRTEWEL</sequence>
<dbReference type="EMBL" id="JAPZBQ010000006">
    <property type="protein sequence ID" value="KAJ5322762.1"/>
    <property type="molecule type" value="Genomic_DNA"/>
</dbReference>
<proteinExistence type="predicted"/>
<organism evidence="1 2">
    <name type="scientific">Penicillium brevicompactum</name>
    <dbReference type="NCBI Taxonomy" id="5074"/>
    <lineage>
        <taxon>Eukaryota</taxon>
        <taxon>Fungi</taxon>
        <taxon>Dikarya</taxon>
        <taxon>Ascomycota</taxon>
        <taxon>Pezizomycotina</taxon>
        <taxon>Eurotiomycetes</taxon>
        <taxon>Eurotiomycetidae</taxon>
        <taxon>Eurotiales</taxon>
        <taxon>Aspergillaceae</taxon>
        <taxon>Penicillium</taxon>
    </lineage>
</organism>
<accession>A0A9W9Q4N4</accession>
<protein>
    <submittedName>
        <fullName evidence="1">Uncharacterized protein</fullName>
    </submittedName>
</protein>
<dbReference type="AlphaFoldDB" id="A0A9W9Q4N4"/>
<evidence type="ECO:0000313" key="1">
    <source>
        <dbReference type="EMBL" id="KAJ5322762.1"/>
    </source>
</evidence>
<reference evidence="1" key="2">
    <citation type="journal article" date="2023" name="IMA Fungus">
        <title>Comparative genomic study of the Penicillium genus elucidates a diverse pangenome and 15 lateral gene transfer events.</title>
        <authorList>
            <person name="Petersen C."/>
            <person name="Sorensen T."/>
            <person name="Nielsen M.R."/>
            <person name="Sondergaard T.E."/>
            <person name="Sorensen J.L."/>
            <person name="Fitzpatrick D.A."/>
            <person name="Frisvad J.C."/>
            <person name="Nielsen K.L."/>
        </authorList>
    </citation>
    <scope>NUCLEOTIDE SEQUENCE</scope>
    <source>
        <strain evidence="1">IBT 35673</strain>
    </source>
</reference>
<gene>
    <name evidence="1" type="ORF">N7452_011051</name>
</gene>
<reference evidence="1" key="1">
    <citation type="submission" date="2022-12" db="EMBL/GenBank/DDBJ databases">
        <authorList>
            <person name="Petersen C."/>
        </authorList>
    </citation>
    <scope>NUCLEOTIDE SEQUENCE</scope>
    <source>
        <strain evidence="1">IBT 35673</strain>
    </source>
</reference>
<comment type="caution">
    <text evidence="1">The sequence shown here is derived from an EMBL/GenBank/DDBJ whole genome shotgun (WGS) entry which is preliminary data.</text>
</comment>